<evidence type="ECO:0000313" key="4">
    <source>
        <dbReference type="Proteomes" id="UP001500571"/>
    </source>
</evidence>
<dbReference type="RefSeq" id="WP_344044207.1">
    <property type="nucleotide sequence ID" value="NZ_BAAAPB010000001.1"/>
</dbReference>
<dbReference type="InterPro" id="IPR035919">
    <property type="entry name" value="EAL_sf"/>
</dbReference>
<protein>
    <submittedName>
        <fullName evidence="3">HDOD domain-containing protein</fullName>
    </submittedName>
</protein>
<organism evidence="3 4">
    <name type="scientific">Nocardioides panacihumi</name>
    <dbReference type="NCBI Taxonomy" id="400774"/>
    <lineage>
        <taxon>Bacteria</taxon>
        <taxon>Bacillati</taxon>
        <taxon>Actinomycetota</taxon>
        <taxon>Actinomycetes</taxon>
        <taxon>Propionibacteriales</taxon>
        <taxon>Nocardioidaceae</taxon>
        <taxon>Nocardioides</taxon>
    </lineage>
</organism>
<evidence type="ECO:0000259" key="2">
    <source>
        <dbReference type="PROSITE" id="PS51833"/>
    </source>
</evidence>
<proteinExistence type="predicted"/>
<evidence type="ECO:0000313" key="3">
    <source>
        <dbReference type="EMBL" id="GAA1957435.1"/>
    </source>
</evidence>
<feature type="domain" description="EAL" evidence="1">
    <location>
        <begin position="1"/>
        <end position="215"/>
    </location>
</feature>
<keyword evidence="4" id="KW-1185">Reference proteome</keyword>
<dbReference type="Gene3D" id="1.10.3210.10">
    <property type="entry name" value="Hypothetical protein af1432"/>
    <property type="match status" value="1"/>
</dbReference>
<dbReference type="InterPro" id="IPR013976">
    <property type="entry name" value="HDOD"/>
</dbReference>
<dbReference type="SUPFAM" id="SSF109604">
    <property type="entry name" value="HD-domain/PDEase-like"/>
    <property type="match status" value="1"/>
</dbReference>
<comment type="caution">
    <text evidence="3">The sequence shown here is derived from an EMBL/GenBank/DDBJ whole genome shotgun (WGS) entry which is preliminary data.</text>
</comment>
<dbReference type="Pfam" id="PF00563">
    <property type="entry name" value="EAL"/>
    <property type="match status" value="1"/>
</dbReference>
<dbReference type="PIRSF" id="PIRSF003180">
    <property type="entry name" value="DiGMPpdiest_YuxH"/>
    <property type="match status" value="1"/>
</dbReference>
<accession>A0ABN2QST3</accession>
<dbReference type="PROSITE" id="PS51833">
    <property type="entry name" value="HDOD"/>
    <property type="match status" value="1"/>
</dbReference>
<reference evidence="3 4" key="1">
    <citation type="journal article" date="2019" name="Int. J. Syst. Evol. Microbiol.">
        <title>The Global Catalogue of Microorganisms (GCM) 10K type strain sequencing project: providing services to taxonomists for standard genome sequencing and annotation.</title>
        <authorList>
            <consortium name="The Broad Institute Genomics Platform"/>
            <consortium name="The Broad Institute Genome Sequencing Center for Infectious Disease"/>
            <person name="Wu L."/>
            <person name="Ma J."/>
        </authorList>
    </citation>
    <scope>NUCLEOTIDE SEQUENCE [LARGE SCALE GENOMIC DNA]</scope>
    <source>
        <strain evidence="3 4">JCM 15309</strain>
    </source>
</reference>
<dbReference type="PANTHER" id="PTHR33525:SF4">
    <property type="entry name" value="CYCLIC DI-GMP PHOSPHODIESTERASE CDGJ"/>
    <property type="match status" value="1"/>
</dbReference>
<name>A0ABN2QST3_9ACTN</name>
<dbReference type="EMBL" id="BAAAPB010000001">
    <property type="protein sequence ID" value="GAA1957435.1"/>
    <property type="molecule type" value="Genomic_DNA"/>
</dbReference>
<dbReference type="SMART" id="SM00052">
    <property type="entry name" value="EAL"/>
    <property type="match status" value="1"/>
</dbReference>
<sequence>MTAAAVDDHGAASHVHIGRQPIWDGDRIHAYELLFRSDADARIATARGASATGTIIHNAFTEFGLTSLVGDRRCFINVTREYLTGQLPLPFDPGQVVLEVLETVDVDDEVAASVVRLVEAGYDIALDDFVVGSDHERLLDVASYVKIDLASAEESVLRPEVARLRERGLTLVAERVETDEDIAYARDLGFHLMQGYALGRPQTLSMRTLGVSQTARLELFGALSATDLDLPRVVSLISADPALALRVLQATNSAQAGLKRRVSSLHEAVTLLGVNRIRQWASLMVLTDVTGVDQETLTGLVTRARLCHTVTEWLGGPGDSGFMVGLVAGIADLMEEDVHDVVRRLPLDMSIAAAVVEHDGVLGQALQSVRAYEDWSATPYFAGRSNGLAEAHLAAMVWSNRLVGEQRG</sequence>
<dbReference type="InterPro" id="IPR052340">
    <property type="entry name" value="RNase_Y/CdgJ"/>
</dbReference>
<evidence type="ECO:0000259" key="1">
    <source>
        <dbReference type="PROSITE" id="PS50883"/>
    </source>
</evidence>
<dbReference type="PANTHER" id="PTHR33525">
    <property type="match status" value="1"/>
</dbReference>
<dbReference type="InterPro" id="IPR001633">
    <property type="entry name" value="EAL_dom"/>
</dbReference>
<dbReference type="SUPFAM" id="SSF141868">
    <property type="entry name" value="EAL domain-like"/>
    <property type="match status" value="1"/>
</dbReference>
<dbReference type="Pfam" id="PF08668">
    <property type="entry name" value="HDOD"/>
    <property type="match status" value="1"/>
</dbReference>
<dbReference type="PROSITE" id="PS50883">
    <property type="entry name" value="EAL"/>
    <property type="match status" value="1"/>
</dbReference>
<dbReference type="Proteomes" id="UP001500571">
    <property type="component" value="Unassembled WGS sequence"/>
</dbReference>
<feature type="domain" description="HDOD" evidence="2">
    <location>
        <begin position="209"/>
        <end position="402"/>
    </location>
</feature>
<gene>
    <name evidence="3" type="ORF">GCM10009798_16050</name>
</gene>
<dbReference type="InterPro" id="IPR014408">
    <property type="entry name" value="dGMP_Pdiesterase_EAL/HD-GYP"/>
</dbReference>
<dbReference type="Gene3D" id="3.20.20.450">
    <property type="entry name" value="EAL domain"/>
    <property type="match status" value="1"/>
</dbReference>